<dbReference type="AlphaFoldDB" id="A0A0F9PY87"/>
<comment type="caution">
    <text evidence="2">The sequence shown here is derived from an EMBL/GenBank/DDBJ whole genome shotgun (WGS) entry which is preliminary data.</text>
</comment>
<organism evidence="2">
    <name type="scientific">marine sediment metagenome</name>
    <dbReference type="NCBI Taxonomy" id="412755"/>
    <lineage>
        <taxon>unclassified sequences</taxon>
        <taxon>metagenomes</taxon>
        <taxon>ecological metagenomes</taxon>
    </lineage>
</organism>
<reference evidence="2" key="1">
    <citation type="journal article" date="2015" name="Nature">
        <title>Complex archaea that bridge the gap between prokaryotes and eukaryotes.</title>
        <authorList>
            <person name="Spang A."/>
            <person name="Saw J.H."/>
            <person name="Jorgensen S.L."/>
            <person name="Zaremba-Niedzwiedzka K."/>
            <person name="Martijn J."/>
            <person name="Lind A.E."/>
            <person name="van Eijk R."/>
            <person name="Schleper C."/>
            <person name="Guy L."/>
            <person name="Ettema T.J."/>
        </authorList>
    </citation>
    <scope>NUCLEOTIDE SEQUENCE</scope>
</reference>
<protein>
    <submittedName>
        <fullName evidence="2">Uncharacterized protein</fullName>
    </submittedName>
</protein>
<evidence type="ECO:0000313" key="2">
    <source>
        <dbReference type="EMBL" id="KKN29702.1"/>
    </source>
</evidence>
<accession>A0A0F9PY87</accession>
<proteinExistence type="predicted"/>
<evidence type="ECO:0000256" key="1">
    <source>
        <dbReference type="SAM" id="Phobius"/>
    </source>
</evidence>
<sequence length="37" mass="4144">MSDLAFLFVGFGIGFAAGLGAMGWIWVRAEIRAWNRR</sequence>
<keyword evidence="1" id="KW-0812">Transmembrane</keyword>
<dbReference type="EMBL" id="LAZR01002465">
    <property type="protein sequence ID" value="KKN29702.1"/>
    <property type="molecule type" value="Genomic_DNA"/>
</dbReference>
<feature type="transmembrane region" description="Helical" evidence="1">
    <location>
        <begin position="6"/>
        <end position="27"/>
    </location>
</feature>
<gene>
    <name evidence="2" type="ORF">LCGC14_0841490</name>
</gene>
<keyword evidence="1" id="KW-1133">Transmembrane helix</keyword>
<keyword evidence="1" id="KW-0472">Membrane</keyword>
<name>A0A0F9PY87_9ZZZZ</name>